<name>A0A0A9FUW6_ARUDO</name>
<dbReference type="EMBL" id="GBRH01185793">
    <property type="protein sequence ID" value="JAE12103.1"/>
    <property type="molecule type" value="Transcribed_RNA"/>
</dbReference>
<organism evidence="3">
    <name type="scientific">Arundo donax</name>
    <name type="common">Giant reed</name>
    <name type="synonym">Donax arundinaceus</name>
    <dbReference type="NCBI Taxonomy" id="35708"/>
    <lineage>
        <taxon>Eukaryota</taxon>
        <taxon>Viridiplantae</taxon>
        <taxon>Streptophyta</taxon>
        <taxon>Embryophyta</taxon>
        <taxon>Tracheophyta</taxon>
        <taxon>Spermatophyta</taxon>
        <taxon>Magnoliopsida</taxon>
        <taxon>Liliopsida</taxon>
        <taxon>Poales</taxon>
        <taxon>Poaceae</taxon>
        <taxon>PACMAD clade</taxon>
        <taxon>Arundinoideae</taxon>
        <taxon>Arundineae</taxon>
        <taxon>Arundo</taxon>
    </lineage>
</organism>
<protein>
    <submittedName>
        <fullName evidence="3">Uncharacterized protein</fullName>
    </submittedName>
</protein>
<keyword evidence="2" id="KW-1133">Transmembrane helix</keyword>
<sequence>MCQPQSHLPRARKKDSSRLTHAGWYTFGQPLRSQTTRLPPSKQMKHTTSSSFRFAGFAGAGTAAAPSLFFGGLPLFLFTGNNAPAAAGCCWSWGWGWGWAAAPMIDPRKCWSSKPSEWRRGDASFFGWSCGGGGRWGLGDGSFRSDGGAGGGGPARSGREYGGGGGSRSSGGHSASPGESTSAPGPVPPSMDQAPGLNQKP</sequence>
<reference evidence="3" key="1">
    <citation type="submission" date="2014-09" db="EMBL/GenBank/DDBJ databases">
        <authorList>
            <person name="Magalhaes I.L.F."/>
            <person name="Oliveira U."/>
            <person name="Santos F.R."/>
            <person name="Vidigal T.H.D.A."/>
            <person name="Brescovit A.D."/>
            <person name="Santos A.J."/>
        </authorList>
    </citation>
    <scope>NUCLEOTIDE SEQUENCE</scope>
    <source>
        <tissue evidence="3">Shoot tissue taken approximately 20 cm above the soil surface</tissue>
    </source>
</reference>
<feature type="region of interest" description="Disordered" evidence="1">
    <location>
        <begin position="141"/>
        <end position="201"/>
    </location>
</feature>
<keyword evidence="2" id="KW-0812">Transmembrane</keyword>
<proteinExistence type="predicted"/>
<evidence type="ECO:0000256" key="2">
    <source>
        <dbReference type="SAM" id="Phobius"/>
    </source>
</evidence>
<accession>A0A0A9FUW6</accession>
<dbReference type="AlphaFoldDB" id="A0A0A9FUW6"/>
<reference evidence="3" key="2">
    <citation type="journal article" date="2015" name="Data Brief">
        <title>Shoot transcriptome of the giant reed, Arundo donax.</title>
        <authorList>
            <person name="Barrero R.A."/>
            <person name="Guerrero F.D."/>
            <person name="Moolhuijzen P."/>
            <person name="Goolsby J.A."/>
            <person name="Tidwell J."/>
            <person name="Bellgard S.E."/>
            <person name="Bellgard M.I."/>
        </authorList>
    </citation>
    <scope>NUCLEOTIDE SEQUENCE</scope>
    <source>
        <tissue evidence="3">Shoot tissue taken approximately 20 cm above the soil surface</tissue>
    </source>
</reference>
<feature type="compositionally biased region" description="Gly residues" evidence="1">
    <location>
        <begin position="147"/>
        <end position="169"/>
    </location>
</feature>
<evidence type="ECO:0000256" key="1">
    <source>
        <dbReference type="SAM" id="MobiDB-lite"/>
    </source>
</evidence>
<evidence type="ECO:0000313" key="3">
    <source>
        <dbReference type="EMBL" id="JAE12103.1"/>
    </source>
</evidence>
<keyword evidence="2" id="KW-0472">Membrane</keyword>
<feature type="transmembrane region" description="Helical" evidence="2">
    <location>
        <begin position="54"/>
        <end position="77"/>
    </location>
</feature>